<dbReference type="InterPro" id="IPR023561">
    <property type="entry name" value="Carbonic_anhydrase_a-class"/>
</dbReference>
<dbReference type="Gene3D" id="3.10.200.10">
    <property type="entry name" value="Alpha carbonic anhydrase"/>
    <property type="match status" value="1"/>
</dbReference>
<dbReference type="InterPro" id="IPR018338">
    <property type="entry name" value="Carbonic_anhydrase_a-class_CS"/>
</dbReference>
<dbReference type="FunFam" id="3.10.200.10:FF:000003">
    <property type="entry name" value="Carbonic anhydrase 12"/>
    <property type="match status" value="1"/>
</dbReference>
<evidence type="ECO:0000313" key="8">
    <source>
        <dbReference type="EMBL" id="GFO09876.1"/>
    </source>
</evidence>
<accession>A0AAV4ANY2</accession>
<dbReference type="SMART" id="SM01057">
    <property type="entry name" value="Carb_anhydrase"/>
    <property type="match status" value="1"/>
</dbReference>
<comment type="cofactor">
    <cofactor evidence="6">
        <name>Zn(2+)</name>
        <dbReference type="ChEBI" id="CHEBI:29105"/>
    </cofactor>
</comment>
<dbReference type="PANTHER" id="PTHR18952:SF124">
    <property type="entry name" value="CARBONIC ANHYDRASE 7"/>
    <property type="match status" value="1"/>
</dbReference>
<dbReference type="PANTHER" id="PTHR18952">
    <property type="entry name" value="CARBONIC ANHYDRASE"/>
    <property type="match status" value="1"/>
</dbReference>
<comment type="similarity">
    <text evidence="1 6">Belongs to the alpha-carbonic anhydrase family.</text>
</comment>
<dbReference type="EMBL" id="BLXT01004129">
    <property type="protein sequence ID" value="GFO09876.1"/>
    <property type="molecule type" value="Genomic_DNA"/>
</dbReference>
<dbReference type="GO" id="GO:0005737">
    <property type="term" value="C:cytoplasm"/>
    <property type="evidence" value="ECO:0007669"/>
    <property type="project" value="TreeGrafter"/>
</dbReference>
<dbReference type="Proteomes" id="UP000735302">
    <property type="component" value="Unassembled WGS sequence"/>
</dbReference>
<protein>
    <recommendedName>
        <fullName evidence="2 6">Carbonic anhydrase</fullName>
        <ecNumber evidence="2 6">4.2.1.1</ecNumber>
    </recommendedName>
</protein>
<name>A0AAV4ANY2_9GAST</name>
<keyword evidence="3 6" id="KW-0479">Metal-binding</keyword>
<dbReference type="GO" id="GO:0004089">
    <property type="term" value="F:carbonate dehydratase activity"/>
    <property type="evidence" value="ECO:0007669"/>
    <property type="project" value="UniProtKB-UniRule"/>
</dbReference>
<evidence type="ECO:0000256" key="2">
    <source>
        <dbReference type="ARBA" id="ARBA00012925"/>
    </source>
</evidence>
<feature type="domain" description="Alpha-carbonic anhydrase" evidence="7">
    <location>
        <begin position="22"/>
        <end position="261"/>
    </location>
</feature>
<sequence length="261" mass="29279">MKLTFVSFSINSGPEAPVMSKHHWSYKGAEGPDSWHLHYDQCGGRRQSPIDIPSTLSVFDPDLPPFVLDHFDTMSGLSGECVLNVTNNGHAASVSVRHDGMRVRGGGLNGSYKTAEFHFHWGGGNDRGSEHALDGRKFPLEMHVVNFAEKYGTIKEAMSKPDGLAVLGVFFELSDKDNPNFAALGNALRYVHKAGEHNLVDQLRLRYLLPQDVSKYWRYEGSLTTPFCFESVTWTLFEEPQKISNAQVRRKHPSVLYMCPH</sequence>
<dbReference type="GO" id="GO:0008270">
    <property type="term" value="F:zinc ion binding"/>
    <property type="evidence" value="ECO:0007669"/>
    <property type="project" value="UniProtKB-UniRule"/>
</dbReference>
<keyword evidence="6" id="KW-0456">Lyase</keyword>
<evidence type="ECO:0000256" key="4">
    <source>
        <dbReference type="ARBA" id="ARBA00022833"/>
    </source>
</evidence>
<evidence type="ECO:0000256" key="5">
    <source>
        <dbReference type="ARBA" id="ARBA00023180"/>
    </source>
</evidence>
<dbReference type="AlphaFoldDB" id="A0AAV4ANY2"/>
<dbReference type="EC" id="4.2.1.1" evidence="2 6"/>
<keyword evidence="4 6" id="KW-0862">Zinc</keyword>
<comment type="catalytic activity">
    <reaction evidence="6">
        <text>hydrogencarbonate + H(+) = CO2 + H2O</text>
        <dbReference type="Rhea" id="RHEA:10748"/>
        <dbReference type="ChEBI" id="CHEBI:15377"/>
        <dbReference type="ChEBI" id="CHEBI:15378"/>
        <dbReference type="ChEBI" id="CHEBI:16526"/>
        <dbReference type="ChEBI" id="CHEBI:17544"/>
        <dbReference type="EC" id="4.2.1.1"/>
    </reaction>
</comment>
<dbReference type="PROSITE" id="PS51144">
    <property type="entry name" value="ALPHA_CA_2"/>
    <property type="match status" value="1"/>
</dbReference>
<dbReference type="Pfam" id="PF00194">
    <property type="entry name" value="Carb_anhydrase"/>
    <property type="match status" value="1"/>
</dbReference>
<evidence type="ECO:0000256" key="1">
    <source>
        <dbReference type="ARBA" id="ARBA00010718"/>
    </source>
</evidence>
<evidence type="ECO:0000256" key="3">
    <source>
        <dbReference type="ARBA" id="ARBA00022723"/>
    </source>
</evidence>
<dbReference type="CDD" id="cd00326">
    <property type="entry name" value="alpha_CA"/>
    <property type="match status" value="1"/>
</dbReference>
<evidence type="ECO:0000256" key="6">
    <source>
        <dbReference type="RuleBase" id="RU367011"/>
    </source>
</evidence>
<dbReference type="InterPro" id="IPR036398">
    <property type="entry name" value="CA_dom_sf"/>
</dbReference>
<organism evidence="8 9">
    <name type="scientific">Plakobranchus ocellatus</name>
    <dbReference type="NCBI Taxonomy" id="259542"/>
    <lineage>
        <taxon>Eukaryota</taxon>
        <taxon>Metazoa</taxon>
        <taxon>Spiralia</taxon>
        <taxon>Lophotrochozoa</taxon>
        <taxon>Mollusca</taxon>
        <taxon>Gastropoda</taxon>
        <taxon>Heterobranchia</taxon>
        <taxon>Euthyneura</taxon>
        <taxon>Panpulmonata</taxon>
        <taxon>Sacoglossa</taxon>
        <taxon>Placobranchoidea</taxon>
        <taxon>Plakobranchidae</taxon>
        <taxon>Plakobranchus</taxon>
    </lineage>
</organism>
<keyword evidence="5" id="KW-0325">Glycoprotein</keyword>
<gene>
    <name evidence="8" type="ORF">PoB_003638100</name>
</gene>
<evidence type="ECO:0000313" key="9">
    <source>
        <dbReference type="Proteomes" id="UP000735302"/>
    </source>
</evidence>
<dbReference type="PROSITE" id="PS00162">
    <property type="entry name" value="ALPHA_CA_1"/>
    <property type="match status" value="1"/>
</dbReference>
<dbReference type="InterPro" id="IPR001148">
    <property type="entry name" value="CA_dom"/>
</dbReference>
<comment type="function">
    <text evidence="6">Reversible hydration of carbon dioxide.</text>
</comment>
<proteinExistence type="inferred from homology"/>
<comment type="caution">
    <text evidence="8">The sequence shown here is derived from an EMBL/GenBank/DDBJ whole genome shotgun (WGS) entry which is preliminary data.</text>
</comment>
<dbReference type="SUPFAM" id="SSF51069">
    <property type="entry name" value="Carbonic anhydrase"/>
    <property type="match status" value="1"/>
</dbReference>
<evidence type="ECO:0000259" key="7">
    <source>
        <dbReference type="PROSITE" id="PS51144"/>
    </source>
</evidence>
<keyword evidence="9" id="KW-1185">Reference proteome</keyword>
<reference evidence="8 9" key="1">
    <citation type="journal article" date="2021" name="Elife">
        <title>Chloroplast acquisition without the gene transfer in kleptoplastic sea slugs, Plakobranchus ocellatus.</title>
        <authorList>
            <person name="Maeda T."/>
            <person name="Takahashi S."/>
            <person name="Yoshida T."/>
            <person name="Shimamura S."/>
            <person name="Takaki Y."/>
            <person name="Nagai Y."/>
            <person name="Toyoda A."/>
            <person name="Suzuki Y."/>
            <person name="Arimoto A."/>
            <person name="Ishii H."/>
            <person name="Satoh N."/>
            <person name="Nishiyama T."/>
            <person name="Hasebe M."/>
            <person name="Maruyama T."/>
            <person name="Minagawa J."/>
            <person name="Obokata J."/>
            <person name="Shigenobu S."/>
        </authorList>
    </citation>
    <scope>NUCLEOTIDE SEQUENCE [LARGE SCALE GENOMIC DNA]</scope>
</reference>